<dbReference type="Proteomes" id="UP000683246">
    <property type="component" value="Chromosome"/>
</dbReference>
<dbReference type="Pfam" id="PF04909">
    <property type="entry name" value="Amidohydro_2"/>
    <property type="match status" value="1"/>
</dbReference>
<dbReference type="InterPro" id="IPR006680">
    <property type="entry name" value="Amidohydro-rel"/>
</dbReference>
<protein>
    <submittedName>
        <fullName evidence="3">Amidohydrolase family protein</fullName>
    </submittedName>
</protein>
<sequence>MGYFKYEKWDVHHHISPKFYSEQLERIGMTKVWGINQTTWSEKAQRKMMKKHHITRAIMSISTPGVYFGGDTYSRKLARRCNDFMADLIKKHPDQLGAFGAVPLPDVEGAVEELKYVLDVLKFDGIGLLSNVNGNYLGHQQYEQFFEEANKRCATIYIHPTAAPNKIDHGLLNYMYYMKLDTTRTIMDFVRSGYHKLFPNIKFILSHGGGVLPAIYPTLMERLRDENPHIEAEYDHWKSQLYLDTSLVAYHEMLPKMIDFAGIRHTLYGSDYCWAKSNYAYFIKQLSTFNINHSYLEGIFKHNAERALKAKAPVKQVLVDKMQPITNHNRKGKIKYHYHCTPKAVYEQLKRIKPSYCNGEVKLWDMQETFNWMCKCGYDKIMLSLDMPQLWQLKDSEKTAMLKTYNNEVVGIRNKNPKKIGAFGAIDVENTEHALKEIDYCLHDLELDGLCIYTRIYDQELEEVFDVNILDKLRKSGVPILVHPKDTTGIPIFNENYLDAVFFVAKMLYLDKYEYLKDTRYVLTHTGGLVDFLAKPLGMLYYLQLHKRKMVQFIWDWLITKKEKGYAYLQSVHVED</sequence>
<dbReference type="SUPFAM" id="SSF51556">
    <property type="entry name" value="Metallo-dependent hydrolases"/>
    <property type="match status" value="2"/>
</dbReference>
<keyword evidence="1" id="KW-0456">Lyase</keyword>
<dbReference type="GO" id="GO:0005737">
    <property type="term" value="C:cytoplasm"/>
    <property type="evidence" value="ECO:0007669"/>
    <property type="project" value="TreeGrafter"/>
</dbReference>
<dbReference type="PANTHER" id="PTHR21240">
    <property type="entry name" value="2-AMINO-3-CARBOXYLMUCONATE-6-SEMIALDEHYDE DECARBOXYLASE"/>
    <property type="match status" value="1"/>
</dbReference>
<dbReference type="KEGG" id="vpy:HZI73_20475"/>
<dbReference type="GO" id="GO:0016831">
    <property type="term" value="F:carboxy-lyase activity"/>
    <property type="evidence" value="ECO:0007669"/>
    <property type="project" value="InterPro"/>
</dbReference>
<proteinExistence type="predicted"/>
<feature type="domain" description="Amidohydrolase-related" evidence="2">
    <location>
        <begin position="9"/>
        <end position="308"/>
    </location>
</feature>
<gene>
    <name evidence="3" type="ORF">HZI73_20475</name>
</gene>
<evidence type="ECO:0000256" key="1">
    <source>
        <dbReference type="ARBA" id="ARBA00023239"/>
    </source>
</evidence>
<dbReference type="InterPro" id="IPR032465">
    <property type="entry name" value="ACMSD"/>
</dbReference>
<name>A0A8J8MN65_9FIRM</name>
<dbReference type="InterPro" id="IPR032466">
    <property type="entry name" value="Metal_Hydrolase"/>
</dbReference>
<accession>A0A8J8MN65</accession>
<dbReference type="Gene3D" id="3.20.20.140">
    <property type="entry name" value="Metal-dependent hydrolases"/>
    <property type="match status" value="2"/>
</dbReference>
<dbReference type="AlphaFoldDB" id="A0A8J8MN65"/>
<dbReference type="GO" id="GO:0016787">
    <property type="term" value="F:hydrolase activity"/>
    <property type="evidence" value="ECO:0007669"/>
    <property type="project" value="InterPro"/>
</dbReference>
<evidence type="ECO:0000259" key="2">
    <source>
        <dbReference type="Pfam" id="PF04909"/>
    </source>
</evidence>
<dbReference type="EMBL" id="CP058649">
    <property type="protein sequence ID" value="QUI24531.1"/>
    <property type="molecule type" value="Genomic_DNA"/>
</dbReference>
<dbReference type="GO" id="GO:0019748">
    <property type="term" value="P:secondary metabolic process"/>
    <property type="evidence" value="ECO:0007669"/>
    <property type="project" value="TreeGrafter"/>
</dbReference>
<evidence type="ECO:0000313" key="4">
    <source>
        <dbReference type="Proteomes" id="UP000683246"/>
    </source>
</evidence>
<keyword evidence="4" id="KW-1185">Reference proteome</keyword>
<dbReference type="PANTHER" id="PTHR21240:SF28">
    <property type="entry name" value="ISO-OROTATE DECARBOXYLASE (EUROFUNG)"/>
    <property type="match status" value="1"/>
</dbReference>
<evidence type="ECO:0000313" key="3">
    <source>
        <dbReference type="EMBL" id="QUI24531.1"/>
    </source>
</evidence>
<dbReference type="RefSeq" id="WP_212695222.1">
    <property type="nucleotide sequence ID" value="NZ_CP058649.1"/>
</dbReference>
<organism evidence="3 4">
    <name type="scientific">Vallitalea pronyensis</name>
    <dbReference type="NCBI Taxonomy" id="1348613"/>
    <lineage>
        <taxon>Bacteria</taxon>
        <taxon>Bacillati</taxon>
        <taxon>Bacillota</taxon>
        <taxon>Clostridia</taxon>
        <taxon>Lachnospirales</taxon>
        <taxon>Vallitaleaceae</taxon>
        <taxon>Vallitalea</taxon>
    </lineage>
</organism>
<reference evidence="3" key="1">
    <citation type="submission" date="2020-07" db="EMBL/GenBank/DDBJ databases">
        <title>Vallitalea pronyensis genome.</title>
        <authorList>
            <person name="Postec A."/>
        </authorList>
    </citation>
    <scope>NUCLEOTIDE SEQUENCE</scope>
    <source>
        <strain evidence="3">FatNI3</strain>
    </source>
</reference>